<feature type="region of interest" description="Disordered" evidence="2">
    <location>
        <begin position="128"/>
        <end position="189"/>
    </location>
</feature>
<feature type="region of interest" description="Disordered" evidence="2">
    <location>
        <begin position="1"/>
        <end position="29"/>
    </location>
</feature>
<protein>
    <submittedName>
        <fullName evidence="3">Uncharacterized protein</fullName>
    </submittedName>
</protein>
<accession>A0A0B7FBT8</accession>
<dbReference type="AlphaFoldDB" id="A0A0B7FBT8"/>
<organism evidence="3 4">
    <name type="scientific">Thanatephorus cucumeris (strain AG1-IB / isolate 7/3/14)</name>
    <name type="common">Lettuce bottom rot fungus</name>
    <name type="synonym">Rhizoctonia solani</name>
    <dbReference type="NCBI Taxonomy" id="1108050"/>
    <lineage>
        <taxon>Eukaryota</taxon>
        <taxon>Fungi</taxon>
        <taxon>Dikarya</taxon>
        <taxon>Basidiomycota</taxon>
        <taxon>Agaricomycotina</taxon>
        <taxon>Agaricomycetes</taxon>
        <taxon>Cantharellales</taxon>
        <taxon>Ceratobasidiaceae</taxon>
        <taxon>Rhizoctonia</taxon>
        <taxon>Rhizoctonia solani AG-1</taxon>
    </lineage>
</organism>
<dbReference type="EMBL" id="LN679101">
    <property type="protein sequence ID" value="CEL55506.1"/>
    <property type="molecule type" value="Genomic_DNA"/>
</dbReference>
<name>A0A0B7FBT8_THACB</name>
<evidence type="ECO:0000256" key="1">
    <source>
        <dbReference type="SAM" id="Coils"/>
    </source>
</evidence>
<feature type="compositionally biased region" description="Low complexity" evidence="2">
    <location>
        <begin position="288"/>
        <end position="317"/>
    </location>
</feature>
<sequence length="552" mass="59079">MVRAHNSYTTSKLSQVVAPSMASSSHEDHTDLDSLFGDAEYQDDFLELLSYHKTHSIPPTMSAVSQAHSYSSKRNASPGLSPQTKRRRVDIEDRVSADNPKSVLGNLGLAVGTGNTLTQAKLKSVAGLLAPPTNTPRNVSRPKGKNNPLPCSSTRPVTSGTGTATDPVILSDEPPSQSPFPTSSTGTRRITRSQEARILLDALPDDPSDVLTQTLRTILKTPTAIPRGRTSVSRDTAVYLANGRLTGTPFLRLLRHLASPARSANPALGLALLKKLVEAMRATEDAASKSTPPGPSSAASTPMPTTPSTPSTATFAPHDGSSYHCPVEQVFEPSLFSEVESSTIGLGPLPLPTITEVDAVAQMDIVIDPELLALSNDPGYLQASNVCEDFDTFHVDLEELFRALPQGSGSAVPTNESVPMLEPLTTGPFIDWGTLVNLPIEGHLAGWPQQEHHLATDLIQTGVQTFPAPAPTTREPGLSTHPVHDQGLKQQGHSSGTVRIPARAEALALLERAHARKKEVEQKLLIARRQLWGCKIEAGVERNVLEALKRAQ</sequence>
<feature type="coiled-coil region" evidence="1">
    <location>
        <begin position="503"/>
        <end position="530"/>
    </location>
</feature>
<feature type="compositionally biased region" description="Polar residues" evidence="2">
    <location>
        <begin position="149"/>
        <end position="164"/>
    </location>
</feature>
<keyword evidence="4" id="KW-1185">Reference proteome</keyword>
<dbReference type="Proteomes" id="UP000059188">
    <property type="component" value="Unassembled WGS sequence"/>
</dbReference>
<proteinExistence type="predicted"/>
<feature type="region of interest" description="Disordered" evidence="2">
    <location>
        <begin position="283"/>
        <end position="319"/>
    </location>
</feature>
<feature type="compositionally biased region" description="Low complexity" evidence="2">
    <location>
        <begin position="179"/>
        <end position="188"/>
    </location>
</feature>
<evidence type="ECO:0000313" key="3">
    <source>
        <dbReference type="EMBL" id="CEL55506.1"/>
    </source>
</evidence>
<feature type="compositionally biased region" description="Polar residues" evidence="2">
    <location>
        <begin position="62"/>
        <end position="83"/>
    </location>
</feature>
<evidence type="ECO:0000256" key="2">
    <source>
        <dbReference type="SAM" id="MobiDB-lite"/>
    </source>
</evidence>
<feature type="region of interest" description="Disordered" evidence="2">
    <location>
        <begin position="62"/>
        <end position="94"/>
    </location>
</feature>
<evidence type="ECO:0000313" key="4">
    <source>
        <dbReference type="Proteomes" id="UP000059188"/>
    </source>
</evidence>
<feature type="compositionally biased region" description="Polar residues" evidence="2">
    <location>
        <begin position="1"/>
        <end position="14"/>
    </location>
</feature>
<dbReference type="OrthoDB" id="3189588at2759"/>
<reference evidence="3 4" key="1">
    <citation type="submission" date="2014-11" db="EMBL/GenBank/DDBJ databases">
        <authorList>
            <person name="Wibberg Daniel"/>
        </authorList>
    </citation>
    <scope>NUCLEOTIDE SEQUENCE [LARGE SCALE GENOMIC DNA]</scope>
    <source>
        <strain evidence="3">Rhizoctonia solani AG1-IB 7/3/14</strain>
    </source>
</reference>
<keyword evidence="1" id="KW-0175">Coiled coil</keyword>
<gene>
    <name evidence="3" type="ORF">RSOLAG1IB_01518</name>
</gene>